<evidence type="ECO:0000313" key="3">
    <source>
        <dbReference type="Proteomes" id="UP001460270"/>
    </source>
</evidence>
<dbReference type="InterPro" id="IPR051971">
    <property type="entry name" value="E3_ubiquitin-PDZ_ligase"/>
</dbReference>
<keyword evidence="3" id="KW-1185">Reference proteome</keyword>
<name>A0AAW0P7J0_9GOBI</name>
<organism evidence="2 3">
    <name type="scientific">Mugilogobius chulae</name>
    <name type="common">yellowstripe goby</name>
    <dbReference type="NCBI Taxonomy" id="88201"/>
    <lineage>
        <taxon>Eukaryota</taxon>
        <taxon>Metazoa</taxon>
        <taxon>Chordata</taxon>
        <taxon>Craniata</taxon>
        <taxon>Vertebrata</taxon>
        <taxon>Euteleostomi</taxon>
        <taxon>Actinopterygii</taxon>
        <taxon>Neopterygii</taxon>
        <taxon>Teleostei</taxon>
        <taxon>Neoteleostei</taxon>
        <taxon>Acanthomorphata</taxon>
        <taxon>Gobiaria</taxon>
        <taxon>Gobiiformes</taxon>
        <taxon>Gobioidei</taxon>
        <taxon>Gobiidae</taxon>
        <taxon>Gobionellinae</taxon>
        <taxon>Mugilogobius</taxon>
    </lineage>
</organism>
<feature type="region of interest" description="Disordered" evidence="1">
    <location>
        <begin position="1"/>
        <end position="42"/>
    </location>
</feature>
<proteinExistence type="predicted"/>
<feature type="compositionally biased region" description="Basic and acidic residues" evidence="1">
    <location>
        <begin position="92"/>
        <end position="107"/>
    </location>
</feature>
<sequence length="173" mass="19200">MCGGLEAHAGSASSAWDAQKAQSNTSPNAKLSQKPSAVNRVSRSALLRHRASQLADERSGMSTDEETGDMLLGRYWSRTERKEHFLLARELRQARGDRSSSRERERATVAAAPEDPRANTVLELSQRKLSRLRNRKLLDDWTTVEELLTHGNRLDTAEDALTCPSSLLTVTTV</sequence>
<dbReference type="EMBL" id="JBBPFD010000008">
    <property type="protein sequence ID" value="KAK7915366.1"/>
    <property type="molecule type" value="Genomic_DNA"/>
</dbReference>
<evidence type="ECO:0000256" key="1">
    <source>
        <dbReference type="SAM" id="MobiDB-lite"/>
    </source>
</evidence>
<accession>A0AAW0P7J0</accession>
<feature type="region of interest" description="Disordered" evidence="1">
    <location>
        <begin position="92"/>
        <end position="114"/>
    </location>
</feature>
<feature type="compositionally biased region" description="Polar residues" evidence="1">
    <location>
        <begin position="11"/>
        <end position="42"/>
    </location>
</feature>
<protein>
    <submittedName>
        <fullName evidence="2">Uncharacterized protein</fullName>
    </submittedName>
</protein>
<evidence type="ECO:0000313" key="2">
    <source>
        <dbReference type="EMBL" id="KAK7915366.1"/>
    </source>
</evidence>
<dbReference type="PANTHER" id="PTHR15545:SF4">
    <property type="entry name" value="PDZ DOMAIN-CONTAINING PROTEIN 4"/>
    <property type="match status" value="1"/>
</dbReference>
<dbReference type="Proteomes" id="UP001460270">
    <property type="component" value="Unassembled WGS sequence"/>
</dbReference>
<comment type="caution">
    <text evidence="2">The sequence shown here is derived from an EMBL/GenBank/DDBJ whole genome shotgun (WGS) entry which is preliminary data.</text>
</comment>
<gene>
    <name evidence="2" type="ORF">WMY93_011127</name>
</gene>
<reference evidence="3" key="1">
    <citation type="submission" date="2024-04" db="EMBL/GenBank/DDBJ databases">
        <title>Salinicola lusitanus LLJ914,a marine bacterium isolated from the Okinawa Trough.</title>
        <authorList>
            <person name="Li J."/>
        </authorList>
    </citation>
    <scope>NUCLEOTIDE SEQUENCE [LARGE SCALE GENOMIC DNA]</scope>
</reference>
<dbReference type="PANTHER" id="PTHR15545">
    <property type="entry name" value="PDZ DOMAIN CONTAINING RING FINGER PROTEIN 3, 4"/>
    <property type="match status" value="1"/>
</dbReference>
<dbReference type="AlphaFoldDB" id="A0AAW0P7J0"/>